<protein>
    <submittedName>
        <fullName evidence="5">Helix-turn-helix domain-containing protein</fullName>
    </submittedName>
</protein>
<evidence type="ECO:0000313" key="6">
    <source>
        <dbReference type="Proteomes" id="UP000766246"/>
    </source>
</evidence>
<dbReference type="InterPro" id="IPR037923">
    <property type="entry name" value="HTH-like"/>
</dbReference>
<accession>A0A927UEG9</accession>
<dbReference type="InterPro" id="IPR009057">
    <property type="entry name" value="Homeodomain-like_sf"/>
</dbReference>
<evidence type="ECO:0000259" key="4">
    <source>
        <dbReference type="PROSITE" id="PS01124"/>
    </source>
</evidence>
<dbReference type="GO" id="GO:0003700">
    <property type="term" value="F:DNA-binding transcription factor activity"/>
    <property type="evidence" value="ECO:0007669"/>
    <property type="project" value="InterPro"/>
</dbReference>
<name>A0A927UEG9_9FIRM</name>
<dbReference type="InterPro" id="IPR014710">
    <property type="entry name" value="RmlC-like_jellyroll"/>
</dbReference>
<keyword evidence="1" id="KW-0805">Transcription regulation</keyword>
<evidence type="ECO:0000256" key="3">
    <source>
        <dbReference type="ARBA" id="ARBA00023163"/>
    </source>
</evidence>
<proteinExistence type="predicted"/>
<gene>
    <name evidence="5" type="ORF">E7272_13605</name>
</gene>
<dbReference type="AlphaFoldDB" id="A0A927UEG9"/>
<organism evidence="5 6">
    <name type="scientific">Pseudobutyrivibrio ruminis</name>
    <dbReference type="NCBI Taxonomy" id="46206"/>
    <lineage>
        <taxon>Bacteria</taxon>
        <taxon>Bacillati</taxon>
        <taxon>Bacillota</taxon>
        <taxon>Clostridia</taxon>
        <taxon>Lachnospirales</taxon>
        <taxon>Lachnospiraceae</taxon>
        <taxon>Pseudobutyrivibrio</taxon>
    </lineage>
</organism>
<dbReference type="EMBL" id="SVER01000057">
    <property type="protein sequence ID" value="MBE5920860.1"/>
    <property type="molecule type" value="Genomic_DNA"/>
</dbReference>
<dbReference type="SUPFAM" id="SSF51215">
    <property type="entry name" value="Regulatory protein AraC"/>
    <property type="match status" value="1"/>
</dbReference>
<reference evidence="5" key="1">
    <citation type="submission" date="2019-04" db="EMBL/GenBank/DDBJ databases">
        <title>Evolution of Biomass-Degrading Anaerobic Consortia Revealed by Metagenomics.</title>
        <authorList>
            <person name="Peng X."/>
        </authorList>
    </citation>
    <scope>NUCLEOTIDE SEQUENCE</scope>
    <source>
        <strain evidence="5">SIG311</strain>
    </source>
</reference>
<dbReference type="GO" id="GO:0043565">
    <property type="term" value="F:sequence-specific DNA binding"/>
    <property type="evidence" value="ECO:0007669"/>
    <property type="project" value="InterPro"/>
</dbReference>
<dbReference type="Gene3D" id="2.60.120.10">
    <property type="entry name" value="Jelly Rolls"/>
    <property type="match status" value="1"/>
</dbReference>
<comment type="caution">
    <text evidence="5">The sequence shown here is derived from an EMBL/GenBank/DDBJ whole genome shotgun (WGS) entry which is preliminary data.</text>
</comment>
<dbReference type="Proteomes" id="UP000766246">
    <property type="component" value="Unassembled WGS sequence"/>
</dbReference>
<dbReference type="Pfam" id="PF02311">
    <property type="entry name" value="AraC_binding"/>
    <property type="match status" value="1"/>
</dbReference>
<dbReference type="SMART" id="SM00342">
    <property type="entry name" value="HTH_ARAC"/>
    <property type="match status" value="1"/>
</dbReference>
<feature type="domain" description="HTH araC/xylS-type" evidence="4">
    <location>
        <begin position="180"/>
        <end position="278"/>
    </location>
</feature>
<dbReference type="PANTHER" id="PTHR43280">
    <property type="entry name" value="ARAC-FAMILY TRANSCRIPTIONAL REGULATOR"/>
    <property type="match status" value="1"/>
</dbReference>
<dbReference type="Gene3D" id="1.10.10.60">
    <property type="entry name" value="Homeodomain-like"/>
    <property type="match status" value="2"/>
</dbReference>
<keyword evidence="3" id="KW-0804">Transcription</keyword>
<evidence type="ECO:0000256" key="2">
    <source>
        <dbReference type="ARBA" id="ARBA00023125"/>
    </source>
</evidence>
<dbReference type="SUPFAM" id="SSF46689">
    <property type="entry name" value="Homeodomain-like"/>
    <property type="match status" value="2"/>
</dbReference>
<dbReference type="PROSITE" id="PS01124">
    <property type="entry name" value="HTH_ARAC_FAMILY_2"/>
    <property type="match status" value="1"/>
</dbReference>
<dbReference type="Pfam" id="PF12833">
    <property type="entry name" value="HTH_18"/>
    <property type="match status" value="1"/>
</dbReference>
<dbReference type="PANTHER" id="PTHR43280:SF2">
    <property type="entry name" value="HTH-TYPE TRANSCRIPTIONAL REGULATOR EXSA"/>
    <property type="match status" value="1"/>
</dbReference>
<sequence>MENFGKEFIKFDTVSSVSVTDVAAPGTYHAHWHNAAEFTVALKDSCIYRINDEVFELNAGDVLLAWPQQIHETISIPADGAMFTQFSAVIIENNLDLVSISRFLYNCKYISAQKYPEVTSYISDSIMEIKKIHSSSDPLAETKCKLCIYNILIKISEHVLSTINYNSNDETPDTSWNYIKAACTYIIENSADDISQKDVADHVGLSTFYLSKLFKRYMNMSFPAYLSNIRVQAAAKLLMDKSISITDCAFLAGFQSTTAFNNAFHKITGYSPRDYRKLYR</sequence>
<dbReference type="InterPro" id="IPR018060">
    <property type="entry name" value="HTH_AraC"/>
</dbReference>
<evidence type="ECO:0000256" key="1">
    <source>
        <dbReference type="ARBA" id="ARBA00023015"/>
    </source>
</evidence>
<keyword evidence="2" id="KW-0238">DNA-binding</keyword>
<evidence type="ECO:0000313" key="5">
    <source>
        <dbReference type="EMBL" id="MBE5920860.1"/>
    </source>
</evidence>
<dbReference type="InterPro" id="IPR003313">
    <property type="entry name" value="AraC-bd"/>
</dbReference>